<dbReference type="SUPFAM" id="SSF46785">
    <property type="entry name" value="Winged helix' DNA-binding domain"/>
    <property type="match status" value="1"/>
</dbReference>
<dbReference type="InterPro" id="IPR036390">
    <property type="entry name" value="WH_DNA-bd_sf"/>
</dbReference>
<dbReference type="InterPro" id="IPR004173">
    <property type="entry name" value="3H_domain"/>
</dbReference>
<dbReference type="InterPro" id="IPR013196">
    <property type="entry name" value="HTH_11"/>
</dbReference>
<evidence type="ECO:0000313" key="4">
    <source>
        <dbReference type="EMBL" id="MBB6450072.1"/>
    </source>
</evidence>
<feature type="binding site" evidence="1">
    <location>
        <position position="153"/>
    </location>
    <ligand>
        <name>Ni(2+)</name>
        <dbReference type="ChEBI" id="CHEBI:49786"/>
    </ligand>
</feature>
<dbReference type="EMBL" id="JACHHJ010000002">
    <property type="protein sequence ID" value="MBB6450072.1"/>
    <property type="molecule type" value="Genomic_DNA"/>
</dbReference>
<feature type="binding site" evidence="1">
    <location>
        <position position="84"/>
    </location>
    <ligand>
        <name>Ni(2+)</name>
        <dbReference type="ChEBI" id="CHEBI:49786"/>
    </ligand>
</feature>
<comment type="caution">
    <text evidence="4">The sequence shown here is derived from an EMBL/GenBank/DDBJ whole genome shotgun (WGS) entry which is preliminary data.</text>
</comment>
<evidence type="ECO:0000256" key="1">
    <source>
        <dbReference type="PIRSR" id="PIRSR037847-1"/>
    </source>
</evidence>
<dbReference type="AlphaFoldDB" id="A0A841PZG7"/>
<feature type="binding site" evidence="1">
    <location>
        <position position="92"/>
    </location>
    <ligand>
        <name>Ni(2+)</name>
        <dbReference type="ChEBI" id="CHEBI:49786"/>
    </ligand>
</feature>
<evidence type="ECO:0000259" key="2">
    <source>
        <dbReference type="Pfam" id="PF02829"/>
    </source>
</evidence>
<proteinExistence type="predicted"/>
<dbReference type="Pfam" id="PF08279">
    <property type="entry name" value="HTH_11"/>
    <property type="match status" value="1"/>
</dbReference>
<dbReference type="InterPro" id="IPR035922">
    <property type="entry name" value="3H_dom_sf"/>
</dbReference>
<reference evidence="4 5" key="1">
    <citation type="submission" date="2020-08" db="EMBL/GenBank/DDBJ databases">
        <title>Genomic Encyclopedia of Type Strains, Phase IV (KMG-IV): sequencing the most valuable type-strain genomes for metagenomic binning, comparative biology and taxonomic classification.</title>
        <authorList>
            <person name="Goeker M."/>
        </authorList>
    </citation>
    <scope>NUCLEOTIDE SEQUENCE [LARGE SCALE GENOMIC DNA]</scope>
    <source>
        <strain evidence="4 5">DSM 21769</strain>
    </source>
</reference>
<dbReference type="InterPro" id="IPR036388">
    <property type="entry name" value="WH-like_DNA-bd_sf"/>
</dbReference>
<feature type="domain" description="Helix-turn-helix type 11" evidence="3">
    <location>
        <begin position="12"/>
        <end position="64"/>
    </location>
</feature>
<evidence type="ECO:0008006" key="6">
    <source>
        <dbReference type="Google" id="ProtNLM"/>
    </source>
</evidence>
<accession>A0A841PZG7</accession>
<dbReference type="RefSeq" id="WP_184403992.1">
    <property type="nucleotide sequence ID" value="NZ_JACHHJ010000002.1"/>
</dbReference>
<dbReference type="Proteomes" id="UP000568839">
    <property type="component" value="Unassembled WGS sequence"/>
</dbReference>
<dbReference type="PANTHER" id="PTHR40068:SF1">
    <property type="entry name" value="TRANSCRIPTION REPRESSOR NIAR-RELATED"/>
    <property type="match status" value="1"/>
</dbReference>
<protein>
    <recommendedName>
        <fullName evidence="6">Transcriptional regulator</fullName>
    </recommendedName>
</protein>
<sequence length="182" mass="20615">MQNQKKLSGEERRQQILEFLKSETQPQKGGRLAEIHQVSRQVIVQDISLLKAAKHPILATPQGYLYNQPQGPEDKYTSIIACRHTKADMEEELIILVDHGVVIKDVTVEHAVYGEISGQLMIKNRKDVERFCQLMEEKQASLLADLTEGIHLHTLEAEDEHALIEAKQALQKSGILVEEETD</sequence>
<dbReference type="Pfam" id="PF02829">
    <property type="entry name" value="3H"/>
    <property type="match status" value="1"/>
</dbReference>
<keyword evidence="1" id="KW-0533">Nickel</keyword>
<dbReference type="Gene3D" id="1.10.10.10">
    <property type="entry name" value="Winged helix-like DNA-binding domain superfamily/Winged helix DNA-binding domain"/>
    <property type="match status" value="1"/>
</dbReference>
<dbReference type="GO" id="GO:0046872">
    <property type="term" value="F:metal ion binding"/>
    <property type="evidence" value="ECO:0007669"/>
    <property type="project" value="UniProtKB-KW"/>
</dbReference>
<dbReference type="PIRSF" id="PIRSF037847">
    <property type="entry name" value="NiaR"/>
    <property type="match status" value="1"/>
</dbReference>
<name>A0A841PZG7_9BACL</name>
<keyword evidence="1" id="KW-0479">Metal-binding</keyword>
<dbReference type="PANTHER" id="PTHR40068">
    <property type="entry name" value="TRANSCRIPTION REPRESSOR NIAR-RELATED"/>
    <property type="match status" value="1"/>
</dbReference>
<gene>
    <name evidence="4" type="ORF">HNR44_002050</name>
</gene>
<feature type="domain" description="3H" evidence="2">
    <location>
        <begin position="80"/>
        <end position="176"/>
    </location>
</feature>
<evidence type="ECO:0000259" key="3">
    <source>
        <dbReference type="Pfam" id="PF08279"/>
    </source>
</evidence>
<organism evidence="4 5">
    <name type="scientific">Geomicrobium halophilum</name>
    <dbReference type="NCBI Taxonomy" id="549000"/>
    <lineage>
        <taxon>Bacteria</taxon>
        <taxon>Bacillati</taxon>
        <taxon>Bacillota</taxon>
        <taxon>Bacilli</taxon>
        <taxon>Bacillales</taxon>
        <taxon>Geomicrobium</taxon>
    </lineage>
</organism>
<dbReference type="Gene3D" id="3.30.1340.20">
    <property type="entry name" value="3H domain"/>
    <property type="match status" value="1"/>
</dbReference>
<keyword evidence="5" id="KW-1185">Reference proteome</keyword>
<dbReference type="InterPro" id="IPR026043">
    <property type="entry name" value="NadR"/>
</dbReference>
<feature type="binding site" evidence="1">
    <location>
        <position position="151"/>
    </location>
    <ligand>
        <name>Ni(2+)</name>
        <dbReference type="ChEBI" id="CHEBI:49786"/>
    </ligand>
</feature>
<evidence type="ECO:0000313" key="5">
    <source>
        <dbReference type="Proteomes" id="UP000568839"/>
    </source>
</evidence>
<dbReference type="SUPFAM" id="SSF75500">
    <property type="entry name" value="Putative transcriptional regulator TM1602, C-terminal domain"/>
    <property type="match status" value="1"/>
</dbReference>